<evidence type="ECO:0000313" key="1">
    <source>
        <dbReference type="EMBL" id="JAH58029.1"/>
    </source>
</evidence>
<organism evidence="1">
    <name type="scientific">Anguilla anguilla</name>
    <name type="common">European freshwater eel</name>
    <name type="synonym">Muraena anguilla</name>
    <dbReference type="NCBI Taxonomy" id="7936"/>
    <lineage>
        <taxon>Eukaryota</taxon>
        <taxon>Metazoa</taxon>
        <taxon>Chordata</taxon>
        <taxon>Craniata</taxon>
        <taxon>Vertebrata</taxon>
        <taxon>Euteleostomi</taxon>
        <taxon>Actinopterygii</taxon>
        <taxon>Neopterygii</taxon>
        <taxon>Teleostei</taxon>
        <taxon>Anguilliformes</taxon>
        <taxon>Anguillidae</taxon>
        <taxon>Anguilla</taxon>
    </lineage>
</organism>
<sequence>MRVCLRFGSKFCLSLEEIKRSASNSTTTIISDLPFAEVYISDSLYTSN</sequence>
<protein>
    <submittedName>
        <fullName evidence="1">Uncharacterized protein</fullName>
    </submittedName>
</protein>
<proteinExistence type="predicted"/>
<name>A0A0E9TWH0_ANGAN</name>
<reference evidence="1" key="2">
    <citation type="journal article" date="2015" name="Fish Shellfish Immunol.">
        <title>Early steps in the European eel (Anguilla anguilla)-Vibrio vulnificus interaction in the gills: Role of the RtxA13 toxin.</title>
        <authorList>
            <person name="Callol A."/>
            <person name="Pajuelo D."/>
            <person name="Ebbesson L."/>
            <person name="Teles M."/>
            <person name="MacKenzie S."/>
            <person name="Amaro C."/>
        </authorList>
    </citation>
    <scope>NUCLEOTIDE SEQUENCE</scope>
</reference>
<accession>A0A0E9TWH0</accession>
<reference evidence="1" key="1">
    <citation type="submission" date="2014-11" db="EMBL/GenBank/DDBJ databases">
        <authorList>
            <person name="Amaro Gonzalez C."/>
        </authorList>
    </citation>
    <scope>NUCLEOTIDE SEQUENCE</scope>
</reference>
<dbReference type="AlphaFoldDB" id="A0A0E9TWH0"/>
<dbReference type="EMBL" id="GBXM01050548">
    <property type="protein sequence ID" value="JAH58029.1"/>
    <property type="molecule type" value="Transcribed_RNA"/>
</dbReference>